<dbReference type="InterPro" id="IPR048500">
    <property type="entry name" value="DIKK1/2/4_C-subdom1"/>
</dbReference>
<evidence type="ECO:0000256" key="6">
    <source>
        <dbReference type="ARBA" id="ARBA00022729"/>
    </source>
</evidence>
<dbReference type="GeneID" id="108442364"/>
<dbReference type="Proteomes" id="UP001501920">
    <property type="component" value="Chromosome 5"/>
</dbReference>
<organism evidence="13 14">
    <name type="scientific">Pygocentrus nattereri</name>
    <name type="common">Red-bellied piranha</name>
    <dbReference type="NCBI Taxonomy" id="42514"/>
    <lineage>
        <taxon>Eukaryota</taxon>
        <taxon>Metazoa</taxon>
        <taxon>Chordata</taxon>
        <taxon>Craniata</taxon>
        <taxon>Vertebrata</taxon>
        <taxon>Euteleostomi</taxon>
        <taxon>Actinopterygii</taxon>
        <taxon>Neopterygii</taxon>
        <taxon>Teleostei</taxon>
        <taxon>Ostariophysi</taxon>
        <taxon>Characiformes</taxon>
        <taxon>Characoidei</taxon>
        <taxon>Pygocentrus</taxon>
    </lineage>
</organism>
<evidence type="ECO:0000256" key="4">
    <source>
        <dbReference type="ARBA" id="ARBA00022525"/>
    </source>
</evidence>
<feature type="compositionally biased region" description="Polar residues" evidence="8">
    <location>
        <begin position="43"/>
        <end position="55"/>
    </location>
</feature>
<feature type="region of interest" description="Disordered" evidence="8">
    <location>
        <begin position="31"/>
        <end position="68"/>
    </location>
</feature>
<dbReference type="GO" id="GO:0048019">
    <property type="term" value="F:receptor antagonist activity"/>
    <property type="evidence" value="ECO:0007669"/>
    <property type="project" value="TreeGrafter"/>
</dbReference>
<dbReference type="InterPro" id="IPR006796">
    <property type="entry name" value="Dickkopf_N"/>
</dbReference>
<dbReference type="AlphaFoldDB" id="A0A3B4ERP9"/>
<dbReference type="InterPro" id="IPR048499">
    <property type="entry name" value="DIKK1/2/4_C-subdom2"/>
</dbReference>
<dbReference type="Pfam" id="PF04706">
    <property type="entry name" value="Dickkopf_N"/>
    <property type="match status" value="1"/>
</dbReference>
<keyword evidence="3" id="KW-0217">Developmental protein</keyword>
<evidence type="ECO:0000256" key="7">
    <source>
        <dbReference type="ARBA" id="ARBA00023157"/>
    </source>
</evidence>
<dbReference type="CTD" id="799377"/>
<proteinExistence type="inferred from homology"/>
<dbReference type="GeneTree" id="ENSGT00940000165723"/>
<feature type="chain" id="PRO_5017186893" evidence="9">
    <location>
        <begin position="21"/>
        <end position="282"/>
    </location>
</feature>
<dbReference type="InterPro" id="IPR047304">
    <property type="entry name" value="Dkk1_Cys2"/>
</dbReference>
<dbReference type="OMA" id="ARSVCMP"/>
<name>A0A3B4ERP9_PYGNA</name>
<evidence type="ECO:0000256" key="5">
    <source>
        <dbReference type="ARBA" id="ARBA00022687"/>
    </source>
</evidence>
<dbReference type="GO" id="GO:0005615">
    <property type="term" value="C:extracellular space"/>
    <property type="evidence" value="ECO:0007669"/>
    <property type="project" value="TreeGrafter"/>
</dbReference>
<accession>A0A3B4ERP9</accession>
<feature type="domain" description="Dickkopf N-terminal cysteine-rich" evidence="10">
    <location>
        <begin position="74"/>
        <end position="121"/>
    </location>
</feature>
<evidence type="ECO:0000259" key="12">
    <source>
        <dbReference type="Pfam" id="PF21481"/>
    </source>
</evidence>
<protein>
    <submittedName>
        <fullName evidence="13">Uncharacterized protein</fullName>
    </submittedName>
</protein>
<reference evidence="13" key="2">
    <citation type="submission" date="2025-08" db="UniProtKB">
        <authorList>
            <consortium name="Ensembl"/>
        </authorList>
    </citation>
    <scope>IDENTIFICATION</scope>
</reference>
<keyword evidence="5" id="KW-0879">Wnt signaling pathway</keyword>
<evidence type="ECO:0000259" key="10">
    <source>
        <dbReference type="Pfam" id="PF04706"/>
    </source>
</evidence>
<dbReference type="CDD" id="cd23272">
    <property type="entry name" value="Dkk1_Cys2"/>
    <property type="match status" value="1"/>
</dbReference>
<evidence type="ECO:0000313" key="13">
    <source>
        <dbReference type="Ensembl" id="ENSPNAP00000037969.1"/>
    </source>
</evidence>
<evidence type="ECO:0000256" key="3">
    <source>
        <dbReference type="ARBA" id="ARBA00022473"/>
    </source>
</evidence>
<comment type="subcellular location">
    <subcellularLocation>
        <location evidence="1">Secreted</location>
    </subcellularLocation>
</comment>
<evidence type="ECO:0000256" key="1">
    <source>
        <dbReference type="ARBA" id="ARBA00004613"/>
    </source>
</evidence>
<evidence type="ECO:0000259" key="11">
    <source>
        <dbReference type="Pfam" id="PF21479"/>
    </source>
</evidence>
<dbReference type="GO" id="GO:0039706">
    <property type="term" value="F:co-receptor binding"/>
    <property type="evidence" value="ECO:0007669"/>
    <property type="project" value="TreeGrafter"/>
</dbReference>
<dbReference type="FunFam" id="2.10.80.10:FF:000001">
    <property type="entry name" value="Dickkopf WNT-signaling pathway inhibitor 2"/>
    <property type="match status" value="1"/>
</dbReference>
<feature type="domain" description="Dickkopf-related protein 1/2/4 C-terminal subdomain 2" evidence="11">
    <location>
        <begin position="214"/>
        <end position="251"/>
    </location>
</feature>
<dbReference type="Pfam" id="PF21481">
    <property type="entry name" value="DIKK1-2-4_C-subdom1"/>
    <property type="match status" value="1"/>
</dbReference>
<dbReference type="Pfam" id="PF21479">
    <property type="entry name" value="DIKK1-2-4_C-subdom2"/>
    <property type="match status" value="1"/>
</dbReference>
<reference evidence="13 14" key="1">
    <citation type="submission" date="2020-10" db="EMBL/GenBank/DDBJ databases">
        <title>Pygocentrus nattereri (red-bellied piranha) genome, fPygNat1, primary haplotype.</title>
        <authorList>
            <person name="Myers G."/>
            <person name="Meyer A."/>
            <person name="Karagic N."/>
            <person name="Pippel M."/>
            <person name="Winkler S."/>
            <person name="Tracey A."/>
            <person name="Wood J."/>
            <person name="Formenti G."/>
            <person name="Howe K."/>
            <person name="Fedrigo O."/>
            <person name="Jarvis E.D."/>
        </authorList>
    </citation>
    <scope>NUCLEOTIDE SEQUENCE [LARGE SCALE GENOMIC DNA]</scope>
</reference>
<dbReference type="STRING" id="42514.ENSPNAP00000037969"/>
<dbReference type="PANTHER" id="PTHR12113">
    <property type="entry name" value="DICKKOPF3-LIKE 3"/>
    <property type="match status" value="1"/>
</dbReference>
<evidence type="ECO:0000256" key="9">
    <source>
        <dbReference type="SAM" id="SignalP"/>
    </source>
</evidence>
<feature type="compositionally biased region" description="Low complexity" evidence="8">
    <location>
        <begin position="255"/>
        <end position="265"/>
    </location>
</feature>
<sequence length="282" mass="30364">MMRRLSLALVAALCVALCGAASRPGPAAAAVRNSIKHPGSGASAPTHTHTHTVSARPSDGGREEDTDVTQPLGCAVDSECRTSEFCNAARSVCMPCRKRRKRCARNAMCCSGSLCVNGVCQAAEVNSTVSVSTADVPQQVSNSEFQTVTVTAARVQNITLLPEPPRRTNMPSKTQQIIKGGEGEACLRSSDCAEGLCCARHFWSRICKPVLTEGQVCTRHRRKGTHSLEIFQRCDCGQGLVCRAQRDRAGAAEGQQQPIQQQQQQHSNTNRAARNLHTCQPR</sequence>
<keyword evidence="6 9" id="KW-0732">Signal</keyword>
<evidence type="ECO:0000256" key="2">
    <source>
        <dbReference type="ARBA" id="ARBA00010842"/>
    </source>
</evidence>
<dbReference type="Ensembl" id="ENSPNAT00000034922.2">
    <property type="protein sequence ID" value="ENSPNAP00000037969.1"/>
    <property type="gene ID" value="ENSPNAG00000030084.2"/>
</dbReference>
<evidence type="ECO:0000256" key="8">
    <source>
        <dbReference type="SAM" id="MobiDB-lite"/>
    </source>
</evidence>
<dbReference type="OrthoDB" id="4321958at2759"/>
<reference evidence="13" key="3">
    <citation type="submission" date="2025-09" db="UniProtKB">
        <authorList>
            <consortium name="Ensembl"/>
        </authorList>
    </citation>
    <scope>IDENTIFICATION</scope>
</reference>
<dbReference type="RefSeq" id="XP_017577857.1">
    <property type="nucleotide sequence ID" value="XM_017722368.2"/>
</dbReference>
<dbReference type="PANTHER" id="PTHR12113:SF11">
    <property type="entry name" value="DICKKOPF-RELATED PROTEIN 1"/>
    <property type="match status" value="1"/>
</dbReference>
<evidence type="ECO:0000313" key="14">
    <source>
        <dbReference type="Proteomes" id="UP001501920"/>
    </source>
</evidence>
<feature type="region of interest" description="Disordered" evidence="8">
    <location>
        <begin position="252"/>
        <end position="282"/>
    </location>
</feature>
<keyword evidence="7" id="KW-1015">Disulfide bond</keyword>
<feature type="signal peptide" evidence="9">
    <location>
        <begin position="1"/>
        <end position="20"/>
    </location>
</feature>
<dbReference type="InterPro" id="IPR039863">
    <property type="entry name" value="DKK1-4"/>
</dbReference>
<dbReference type="Gene3D" id="2.10.80.10">
    <property type="entry name" value="Lipase, subunit A"/>
    <property type="match status" value="1"/>
</dbReference>
<dbReference type="GO" id="GO:0016055">
    <property type="term" value="P:Wnt signaling pathway"/>
    <property type="evidence" value="ECO:0007669"/>
    <property type="project" value="UniProtKB-KW"/>
</dbReference>
<comment type="similarity">
    <text evidence="2">Belongs to the dickkopf family.</text>
</comment>
<feature type="compositionally biased region" description="Polar residues" evidence="8">
    <location>
        <begin position="266"/>
        <end position="282"/>
    </location>
</feature>
<dbReference type="GO" id="GO:0090090">
    <property type="term" value="P:negative regulation of canonical Wnt signaling pathway"/>
    <property type="evidence" value="ECO:0007669"/>
    <property type="project" value="TreeGrafter"/>
</dbReference>
<keyword evidence="14" id="KW-1185">Reference proteome</keyword>
<keyword evidence="4" id="KW-0964">Secreted</keyword>
<feature type="domain" description="Dickkopf-related protein 1/2/4 C-terminal subdomain 1" evidence="12">
    <location>
        <begin position="182"/>
        <end position="211"/>
    </location>
</feature>